<reference evidence="3" key="1">
    <citation type="submission" date="2022-10" db="EMBL/GenBank/DDBJ databases">
        <authorList>
            <person name="Chen Y."/>
            <person name="Dougan E. K."/>
            <person name="Chan C."/>
            <person name="Rhodes N."/>
            <person name="Thang M."/>
        </authorList>
    </citation>
    <scope>NUCLEOTIDE SEQUENCE</scope>
</reference>
<sequence length="282" mass="31703">MSMVPGLSLDILGPRSPGAVSAPSVTEEMQQEMGASQGSEVSMRASSEFELRDSGSWAGSWRVCHGRRKTGPLWCLKHWFHRIFFLRMMNLQDELREAQVNLAVQTARNEIASAKQQVAERSLELVNQRMQLLEQEKDEWKRRVGEMQPEPLETQRYEAASAPRAAGQPARDEGVPSPDLGEVQVKDELDEKGTALVPVKTYEEGSGDGPVWKLLQVLSCCMWHCEQTHGGANPKQTDKSAVHRHHQLADAVVLTDEDKRWRDQKILKFHKATAKVAVKKES</sequence>
<organism evidence="3">
    <name type="scientific">Cladocopium goreaui</name>
    <dbReference type="NCBI Taxonomy" id="2562237"/>
    <lineage>
        <taxon>Eukaryota</taxon>
        <taxon>Sar</taxon>
        <taxon>Alveolata</taxon>
        <taxon>Dinophyceae</taxon>
        <taxon>Suessiales</taxon>
        <taxon>Symbiodiniaceae</taxon>
        <taxon>Cladocopium</taxon>
    </lineage>
</organism>
<reference evidence="4" key="2">
    <citation type="submission" date="2024-04" db="EMBL/GenBank/DDBJ databases">
        <authorList>
            <person name="Chen Y."/>
            <person name="Shah S."/>
            <person name="Dougan E. K."/>
            <person name="Thang M."/>
            <person name="Chan C."/>
        </authorList>
    </citation>
    <scope>NUCLEOTIDE SEQUENCE [LARGE SCALE GENOMIC DNA]</scope>
</reference>
<evidence type="ECO:0000313" key="4">
    <source>
        <dbReference type="EMBL" id="CAL1154032.1"/>
    </source>
</evidence>
<dbReference type="EMBL" id="CAMXCT020002817">
    <property type="protein sequence ID" value="CAL1154032.1"/>
    <property type="molecule type" value="Genomic_DNA"/>
</dbReference>
<gene>
    <name evidence="3" type="ORF">C1SCF055_LOCUS26762</name>
</gene>
<feature type="region of interest" description="Disordered" evidence="2">
    <location>
        <begin position="146"/>
        <end position="179"/>
    </location>
</feature>
<dbReference type="EMBL" id="CAMXCT010002817">
    <property type="protein sequence ID" value="CAI4000657.1"/>
    <property type="molecule type" value="Genomic_DNA"/>
</dbReference>
<feature type="compositionally biased region" description="Low complexity" evidence="2">
    <location>
        <begin position="159"/>
        <end position="169"/>
    </location>
</feature>
<name>A0A9P1G814_9DINO</name>
<evidence type="ECO:0000256" key="1">
    <source>
        <dbReference type="SAM" id="Coils"/>
    </source>
</evidence>
<evidence type="ECO:0000256" key="2">
    <source>
        <dbReference type="SAM" id="MobiDB-lite"/>
    </source>
</evidence>
<comment type="caution">
    <text evidence="3">The sequence shown here is derived from an EMBL/GenBank/DDBJ whole genome shotgun (WGS) entry which is preliminary data.</text>
</comment>
<dbReference type="AlphaFoldDB" id="A0A9P1G814"/>
<keyword evidence="1" id="KW-0175">Coiled coil</keyword>
<dbReference type="EMBL" id="CAMXCT030002817">
    <property type="protein sequence ID" value="CAL4787969.1"/>
    <property type="molecule type" value="Genomic_DNA"/>
</dbReference>
<evidence type="ECO:0000313" key="5">
    <source>
        <dbReference type="Proteomes" id="UP001152797"/>
    </source>
</evidence>
<evidence type="ECO:0000313" key="3">
    <source>
        <dbReference type="EMBL" id="CAI4000657.1"/>
    </source>
</evidence>
<accession>A0A9P1G814</accession>
<dbReference type="Proteomes" id="UP001152797">
    <property type="component" value="Unassembled WGS sequence"/>
</dbReference>
<protein>
    <submittedName>
        <fullName evidence="3">Uncharacterized protein</fullName>
    </submittedName>
</protein>
<proteinExistence type="predicted"/>
<feature type="coiled-coil region" evidence="1">
    <location>
        <begin position="88"/>
        <end position="143"/>
    </location>
</feature>
<keyword evidence="5" id="KW-1185">Reference proteome</keyword>